<dbReference type="Proteomes" id="UP000638849">
    <property type="component" value="Unassembled WGS sequence"/>
</dbReference>
<evidence type="ECO:0000256" key="2">
    <source>
        <dbReference type="ARBA" id="ARBA00005417"/>
    </source>
</evidence>
<reference evidence="9 10" key="1">
    <citation type="submission" date="2020-12" db="EMBL/GenBank/DDBJ databases">
        <authorList>
            <person name="Kusuma A.B."/>
            <person name="Nouioui I."/>
            <person name="Goodfellow M."/>
        </authorList>
    </citation>
    <scope>NUCLEOTIDE SEQUENCE [LARGE SCALE GENOMIC DNA]</scope>
    <source>
        <strain evidence="9 10">DSM 41764</strain>
    </source>
</reference>
<dbReference type="PROSITE" id="PS50893">
    <property type="entry name" value="ABC_TRANSPORTER_2"/>
    <property type="match status" value="1"/>
</dbReference>
<dbReference type="InterPro" id="IPR050388">
    <property type="entry name" value="ABC_Ni/Peptide_Import"/>
</dbReference>
<dbReference type="SMART" id="SM00382">
    <property type="entry name" value="AAA"/>
    <property type="match status" value="1"/>
</dbReference>
<dbReference type="CDD" id="cd03257">
    <property type="entry name" value="ABC_NikE_OppD_transporters"/>
    <property type="match status" value="1"/>
</dbReference>
<keyword evidence="4" id="KW-1003">Cell membrane</keyword>
<comment type="similarity">
    <text evidence="2">Belongs to the ABC transporter superfamily.</text>
</comment>
<dbReference type="Pfam" id="PF08352">
    <property type="entry name" value="oligo_HPY"/>
    <property type="match status" value="1"/>
</dbReference>
<evidence type="ECO:0000259" key="8">
    <source>
        <dbReference type="PROSITE" id="PS50893"/>
    </source>
</evidence>
<keyword evidence="6 9" id="KW-0067">ATP-binding</keyword>
<feature type="domain" description="ABC transporter" evidence="8">
    <location>
        <begin position="13"/>
        <end position="263"/>
    </location>
</feature>
<comment type="caution">
    <text evidence="9">The sequence shown here is derived from an EMBL/GenBank/DDBJ whole genome shotgun (WGS) entry which is preliminary data.</text>
</comment>
<feature type="non-terminal residue" evidence="9">
    <location>
        <position position="331"/>
    </location>
</feature>
<name>A0ABS0RLF4_9ACTN</name>
<dbReference type="PROSITE" id="PS00211">
    <property type="entry name" value="ABC_TRANSPORTER_1"/>
    <property type="match status" value="1"/>
</dbReference>
<evidence type="ECO:0000256" key="6">
    <source>
        <dbReference type="ARBA" id="ARBA00022840"/>
    </source>
</evidence>
<proteinExistence type="inferred from homology"/>
<evidence type="ECO:0000313" key="10">
    <source>
        <dbReference type="Proteomes" id="UP000638849"/>
    </source>
</evidence>
<evidence type="ECO:0000256" key="4">
    <source>
        <dbReference type="ARBA" id="ARBA00022475"/>
    </source>
</evidence>
<dbReference type="EMBL" id="JAEEAQ010000554">
    <property type="protein sequence ID" value="MBI0318296.1"/>
    <property type="molecule type" value="Genomic_DNA"/>
</dbReference>
<dbReference type="PANTHER" id="PTHR43297:SF2">
    <property type="entry name" value="DIPEPTIDE TRANSPORT ATP-BINDING PROTEIN DPPD"/>
    <property type="match status" value="1"/>
</dbReference>
<keyword evidence="3" id="KW-0813">Transport</keyword>
<protein>
    <submittedName>
        <fullName evidence="9">ABC transporter ATP-binding protein</fullName>
    </submittedName>
</protein>
<evidence type="ECO:0000256" key="7">
    <source>
        <dbReference type="ARBA" id="ARBA00023136"/>
    </source>
</evidence>
<keyword evidence="10" id="KW-1185">Reference proteome</keyword>
<dbReference type="GO" id="GO:0005524">
    <property type="term" value="F:ATP binding"/>
    <property type="evidence" value="ECO:0007669"/>
    <property type="project" value="UniProtKB-KW"/>
</dbReference>
<evidence type="ECO:0000256" key="3">
    <source>
        <dbReference type="ARBA" id="ARBA00022448"/>
    </source>
</evidence>
<evidence type="ECO:0000313" key="9">
    <source>
        <dbReference type="EMBL" id="MBI0318296.1"/>
    </source>
</evidence>
<evidence type="ECO:0000256" key="5">
    <source>
        <dbReference type="ARBA" id="ARBA00022741"/>
    </source>
</evidence>
<gene>
    <name evidence="9" type="ORF">JBF12_36055</name>
</gene>
<dbReference type="Pfam" id="PF00005">
    <property type="entry name" value="ABC_tran"/>
    <property type="match status" value="1"/>
</dbReference>
<dbReference type="NCBIfam" id="TIGR01727">
    <property type="entry name" value="oligo_HPY"/>
    <property type="match status" value="1"/>
</dbReference>
<dbReference type="InterPro" id="IPR003593">
    <property type="entry name" value="AAA+_ATPase"/>
</dbReference>
<sequence>MTDSTGTTGSLLLRVDDLHVEIAGRDRTVHALDGVSLDLAPGEALGIVGESGCGKTMTALSVLGLLPGGGRITGGSIDFGGTDLATATEPVLRGVRGNSIGMVFQDPLTSLNPTMTIGAQVAEPLLLHKGLGKAEAWQRAEEMLRLVGLPTPGERLRNYPHQLSGGMRQRVAIAMALICEPELLIADEPTTALDVTTQAQILELIDDLRSRLGMAMILVTHDLGVIARRVDRVAVMYAGRTVERAGVRALFAAPRHRYTQALFAALPERAADESQPLATIPGLPPSLVTRPAGCRFAPRCGFATAECREAEPELSEVVLPPPTASRNGGSA</sequence>
<keyword evidence="5" id="KW-0547">Nucleotide-binding</keyword>
<accession>A0ABS0RLF4</accession>
<dbReference type="PANTHER" id="PTHR43297">
    <property type="entry name" value="OLIGOPEPTIDE TRANSPORT ATP-BINDING PROTEIN APPD"/>
    <property type="match status" value="1"/>
</dbReference>
<comment type="subcellular location">
    <subcellularLocation>
        <location evidence="1">Cell membrane</location>
        <topology evidence="1">Peripheral membrane protein</topology>
    </subcellularLocation>
</comment>
<dbReference type="InterPro" id="IPR017871">
    <property type="entry name" value="ABC_transporter-like_CS"/>
</dbReference>
<dbReference type="InterPro" id="IPR027417">
    <property type="entry name" value="P-loop_NTPase"/>
</dbReference>
<dbReference type="InterPro" id="IPR013563">
    <property type="entry name" value="Oligopep_ABC_C"/>
</dbReference>
<keyword evidence="7" id="KW-0472">Membrane</keyword>
<evidence type="ECO:0000256" key="1">
    <source>
        <dbReference type="ARBA" id="ARBA00004202"/>
    </source>
</evidence>
<organism evidence="9 10">
    <name type="scientific">Streptomyces javensis</name>
    <dbReference type="NCBI Taxonomy" id="114698"/>
    <lineage>
        <taxon>Bacteria</taxon>
        <taxon>Bacillati</taxon>
        <taxon>Actinomycetota</taxon>
        <taxon>Actinomycetes</taxon>
        <taxon>Kitasatosporales</taxon>
        <taxon>Streptomycetaceae</taxon>
        <taxon>Streptomyces</taxon>
        <taxon>Streptomyces violaceusniger group</taxon>
    </lineage>
</organism>
<dbReference type="Gene3D" id="3.40.50.300">
    <property type="entry name" value="P-loop containing nucleotide triphosphate hydrolases"/>
    <property type="match status" value="1"/>
</dbReference>
<dbReference type="RefSeq" id="WP_198280919.1">
    <property type="nucleotide sequence ID" value="NZ_JAEEAQ010000554.1"/>
</dbReference>
<dbReference type="InterPro" id="IPR003439">
    <property type="entry name" value="ABC_transporter-like_ATP-bd"/>
</dbReference>
<dbReference type="SUPFAM" id="SSF52540">
    <property type="entry name" value="P-loop containing nucleoside triphosphate hydrolases"/>
    <property type="match status" value="1"/>
</dbReference>